<evidence type="ECO:0000256" key="1">
    <source>
        <dbReference type="ARBA" id="ARBA00009831"/>
    </source>
</evidence>
<dbReference type="SMART" id="SM00999">
    <property type="entry name" value="Aerolysin"/>
    <property type="match status" value="1"/>
</dbReference>
<organism evidence="5 6">
    <name type="scientific">Nematostella vectensis</name>
    <name type="common">Starlet sea anemone</name>
    <dbReference type="NCBI Taxonomy" id="45351"/>
    <lineage>
        <taxon>Eukaryota</taxon>
        <taxon>Metazoa</taxon>
        <taxon>Cnidaria</taxon>
        <taxon>Anthozoa</taxon>
        <taxon>Hexacorallia</taxon>
        <taxon>Actiniaria</taxon>
        <taxon>Edwardsiidae</taxon>
        <taxon>Nematostella</taxon>
    </lineage>
</organism>
<gene>
    <name evidence="5" type="ORF">NEMVEDRAFT_v1g237784</name>
</gene>
<reference evidence="5 6" key="1">
    <citation type="journal article" date="2007" name="Science">
        <title>Sea anemone genome reveals ancestral eumetazoan gene repertoire and genomic organization.</title>
        <authorList>
            <person name="Putnam N.H."/>
            <person name="Srivastava M."/>
            <person name="Hellsten U."/>
            <person name="Dirks B."/>
            <person name="Chapman J."/>
            <person name="Salamov A."/>
            <person name="Terry A."/>
            <person name="Shapiro H."/>
            <person name="Lindquist E."/>
            <person name="Kapitonov V.V."/>
            <person name="Jurka J."/>
            <person name="Genikhovich G."/>
            <person name="Grigoriev I.V."/>
            <person name="Lucas S.M."/>
            <person name="Steele R.E."/>
            <person name="Finnerty J.R."/>
            <person name="Technau U."/>
            <person name="Martindale M.Q."/>
            <person name="Rokhsar D.S."/>
        </authorList>
    </citation>
    <scope>NUCLEOTIDE SEQUENCE [LARGE SCALE GENOMIC DNA]</scope>
    <source>
        <strain evidence="6">CH2 X CH6</strain>
    </source>
</reference>
<dbReference type="HOGENOM" id="CLU_829772_0_0_1"/>
<dbReference type="Pfam" id="PF01117">
    <property type="entry name" value="Aerolysin"/>
    <property type="match status" value="1"/>
</dbReference>
<evidence type="ECO:0000259" key="4">
    <source>
        <dbReference type="SMART" id="SM00999"/>
    </source>
</evidence>
<dbReference type="PANTHER" id="PTHR34007:SF1">
    <property type="entry name" value="AEROLYSIN-LIKE PROTEIN-RELATED"/>
    <property type="match status" value="1"/>
</dbReference>
<feature type="compositionally biased region" description="Polar residues" evidence="3">
    <location>
        <begin position="111"/>
        <end position="129"/>
    </location>
</feature>
<name>A7RF45_NEMVE</name>
<dbReference type="PhylomeDB" id="A7RF45"/>
<dbReference type="SUPFAM" id="SSF56973">
    <property type="entry name" value="Aerolisin/ETX pore-forming domain"/>
    <property type="match status" value="1"/>
</dbReference>
<protein>
    <recommendedName>
        <fullName evidence="4">Aerolysin-like C-terminal domain-containing protein</fullName>
    </recommendedName>
</protein>
<dbReference type="EMBL" id="DS469507">
    <property type="protein sequence ID" value="EDO50030.1"/>
    <property type="molecule type" value="Genomic_DNA"/>
</dbReference>
<keyword evidence="6" id="KW-1185">Reference proteome</keyword>
<dbReference type="Proteomes" id="UP000001593">
    <property type="component" value="Unassembled WGS sequence"/>
</dbReference>
<feature type="region of interest" description="Disordered" evidence="3">
    <location>
        <begin position="98"/>
        <end position="129"/>
    </location>
</feature>
<keyword evidence="2" id="KW-1015">Disulfide bond</keyword>
<dbReference type="CDD" id="cd20219">
    <property type="entry name" value="PFM_physalysin-1-like"/>
    <property type="match status" value="1"/>
</dbReference>
<dbReference type="InParanoid" id="A7RF45"/>
<sequence>MQSLDDVKTRIMDETMAELALLAHYLGYGKCASCRAQFVGEDFRRNGDSWEADRKGPCKGYMNHHRLKMHYRDFKFGVKNIVYDKPVIQTLKPQSYISGSERNNEDHEVTRTVSEQVESTRTVTHETTSSWKKTHGVGIELSYTPPDATGGVGVKASYNFNYEKSWTQAGSTANTQKYTSTVTSTKTLKPFTAAQYRIMLTKTRTTVLYNRNHYRALLGRAGRILEVGRRKRRRLYQLPLQKWLQRTKVLKYPTSFTEKEKQKVMAVMRNLYMSLDKSMSEPSDSDENENNSSGDLDSSSDKSKVLVTKSLPLRSRDLNEIFQRLDKRVTKTKVP</sequence>
<proteinExistence type="inferred from homology"/>
<feature type="domain" description="Aerolysin-like C-terminal" evidence="4">
    <location>
        <begin position="2"/>
        <end position="327"/>
    </location>
</feature>
<evidence type="ECO:0000256" key="3">
    <source>
        <dbReference type="SAM" id="MobiDB-lite"/>
    </source>
</evidence>
<dbReference type="AlphaFoldDB" id="A7RF45"/>
<comment type="similarity">
    <text evidence="1">Belongs to the aerolysin family.</text>
</comment>
<feature type="region of interest" description="Disordered" evidence="3">
    <location>
        <begin position="277"/>
        <end position="309"/>
    </location>
</feature>
<evidence type="ECO:0000313" key="6">
    <source>
        <dbReference type="Proteomes" id="UP000001593"/>
    </source>
</evidence>
<dbReference type="InterPro" id="IPR055267">
    <property type="entry name" value="Aerolysin-like_C"/>
</dbReference>
<evidence type="ECO:0000256" key="2">
    <source>
        <dbReference type="ARBA" id="ARBA00023157"/>
    </source>
</evidence>
<accession>A7RF45</accession>
<dbReference type="Gene3D" id="3.30.412.10">
    <property type="entry name" value="Proaerolysin, chain A, domain 2"/>
    <property type="match status" value="1"/>
</dbReference>
<dbReference type="InterPro" id="IPR053280">
    <property type="entry name" value="Aerolysin-like_pore-former"/>
</dbReference>
<dbReference type="PANTHER" id="PTHR34007">
    <property type="entry name" value="AEROLYSIN-LIKE PROTEIN-RELATED"/>
    <property type="match status" value="1"/>
</dbReference>
<evidence type="ECO:0000313" key="5">
    <source>
        <dbReference type="EMBL" id="EDO50030.1"/>
    </source>
</evidence>